<comment type="caution">
    <text evidence="10">The sequence shown here is derived from an EMBL/GenBank/DDBJ whole genome shotgun (WGS) entry which is preliminary data.</text>
</comment>
<keyword evidence="3 8" id="KW-0547">Nucleotide-binding</keyword>
<dbReference type="GO" id="GO:0004827">
    <property type="term" value="F:proline-tRNA ligase activity"/>
    <property type="evidence" value="ECO:0007669"/>
    <property type="project" value="UniProtKB-UniRule"/>
</dbReference>
<name>A0A084ELA4_SPHYA</name>
<dbReference type="InterPro" id="IPR004154">
    <property type="entry name" value="Anticodon-bd"/>
</dbReference>
<gene>
    <name evidence="8 10" type="primary">proS</name>
    <name evidence="10" type="ORF">CP98_02457</name>
</gene>
<evidence type="ECO:0000256" key="8">
    <source>
        <dbReference type="HAMAP-Rule" id="MF_01571"/>
    </source>
</evidence>
<dbReference type="EMBL" id="JGVR01000014">
    <property type="protein sequence ID" value="KEZ18746.1"/>
    <property type="molecule type" value="Genomic_DNA"/>
</dbReference>
<sequence length="526" mass="58395">MAGLAYGAPSTFRQATDPVKHALNVTREQDFAAWFQAVITEADMAEESGVRGCMVIRPWGYGIWERIQKLLDAQIKATGHENCYFPLFIPLSYFEKEAEHVDGFAKEMAVVTHHRLIQKDGKLVPDPEAKLEEPLVVRPTSETVIGAAFSRWVQSWRDLPVLINQWANVVRWEMRTRMFLRTSEFLWQEGHTAHATVDEAMEETMKMLEVYRSFAEECVGLPVVAGEKPENERFPGAVATYSIEAMMQDGKALQAGTSHFLGTTFSQAQNIKFQNAEGQQELAQTTSWGMSTRMIGGLIMVHGDDDGLRVPPRVAPYQVVVVPMLRDTEEDAAIVDYCTDLVNQLNGLDVFREPVRALLDKRPSKAATKRWGWVKKGAPIVIEVGGRDVAGGNVSVIRRDRLYRADGKLDSQIVAKGDFVAGATAMLEDIQMSLFADAKARLDGNIDKSITDLDALKAYFKASKNPGWALVQWAKPTGAELEKVVQWLKGEKLTLRNVPTDAEAADGACIFTGGTAVERVLVGRSY</sequence>
<dbReference type="InterPro" id="IPR017449">
    <property type="entry name" value="Pro-tRNA_synth_II"/>
</dbReference>
<dbReference type="GO" id="GO:0017101">
    <property type="term" value="C:aminoacyl-tRNA synthetase multienzyme complex"/>
    <property type="evidence" value="ECO:0007669"/>
    <property type="project" value="TreeGrafter"/>
</dbReference>
<dbReference type="Pfam" id="PF00587">
    <property type="entry name" value="tRNA-synt_2b"/>
    <property type="match status" value="1"/>
</dbReference>
<dbReference type="GO" id="GO:0005524">
    <property type="term" value="F:ATP binding"/>
    <property type="evidence" value="ECO:0007669"/>
    <property type="project" value="UniProtKB-UniRule"/>
</dbReference>
<dbReference type="InterPro" id="IPR002314">
    <property type="entry name" value="aa-tRNA-synt_IIb"/>
</dbReference>
<dbReference type="SUPFAM" id="SSF52954">
    <property type="entry name" value="Class II aaRS ABD-related"/>
    <property type="match status" value="1"/>
</dbReference>
<organism evidence="10 11">
    <name type="scientific">Sphingobium yanoikuyae</name>
    <name type="common">Sphingomonas yanoikuyae</name>
    <dbReference type="NCBI Taxonomy" id="13690"/>
    <lineage>
        <taxon>Bacteria</taxon>
        <taxon>Pseudomonadati</taxon>
        <taxon>Pseudomonadota</taxon>
        <taxon>Alphaproteobacteria</taxon>
        <taxon>Sphingomonadales</taxon>
        <taxon>Sphingomonadaceae</taxon>
        <taxon>Sphingobium</taxon>
    </lineage>
</organism>
<dbReference type="STRING" id="13690.AX777_04960"/>
<evidence type="ECO:0000256" key="3">
    <source>
        <dbReference type="ARBA" id="ARBA00022741"/>
    </source>
</evidence>
<dbReference type="PANTHER" id="PTHR43382:SF2">
    <property type="entry name" value="BIFUNCTIONAL GLUTAMATE_PROLINE--TRNA LIGASE"/>
    <property type="match status" value="1"/>
</dbReference>
<comment type="subcellular location">
    <subcellularLocation>
        <location evidence="8">Cytoplasm</location>
    </subcellularLocation>
</comment>
<evidence type="ECO:0000256" key="2">
    <source>
        <dbReference type="ARBA" id="ARBA00022598"/>
    </source>
</evidence>
<evidence type="ECO:0000256" key="1">
    <source>
        <dbReference type="ARBA" id="ARBA00022490"/>
    </source>
</evidence>
<dbReference type="EC" id="6.1.1.15" evidence="8"/>
<dbReference type="SMART" id="SM00946">
    <property type="entry name" value="ProRS-C_1"/>
    <property type="match status" value="1"/>
</dbReference>
<dbReference type="PROSITE" id="PS50862">
    <property type="entry name" value="AA_TRNA_LIGASE_II"/>
    <property type="match status" value="1"/>
</dbReference>
<keyword evidence="6 8" id="KW-0030">Aminoacyl-tRNA synthetase</keyword>
<dbReference type="Gene3D" id="3.30.110.30">
    <property type="entry name" value="C-terminal domain of ProRS"/>
    <property type="match status" value="1"/>
</dbReference>
<keyword evidence="5 8" id="KW-0648">Protein biosynthesis</keyword>
<comment type="subunit">
    <text evidence="8">Homodimer.</text>
</comment>
<evidence type="ECO:0000256" key="6">
    <source>
        <dbReference type="ARBA" id="ARBA00023146"/>
    </source>
</evidence>
<dbReference type="InterPro" id="IPR004499">
    <property type="entry name" value="Pro-tRNA-ligase_IIa_arc-type"/>
</dbReference>
<dbReference type="HAMAP" id="MF_01571">
    <property type="entry name" value="Pro_tRNA_synth_type3"/>
    <property type="match status" value="1"/>
</dbReference>
<comment type="function">
    <text evidence="8">Catalyzes the attachment of proline to tRNA(Pro) in a two-step reaction: proline is first activated by ATP to form Pro-AMP and then transferred to the acceptor end of tRNA(Pro).</text>
</comment>
<dbReference type="NCBIfam" id="TIGR00408">
    <property type="entry name" value="proS_fam_I"/>
    <property type="match status" value="1"/>
</dbReference>
<dbReference type="PANTHER" id="PTHR43382">
    <property type="entry name" value="PROLYL-TRNA SYNTHETASE"/>
    <property type="match status" value="1"/>
</dbReference>
<comment type="similarity">
    <text evidence="8">Belongs to the class-II aminoacyl-tRNA synthetase family. ProS type 3 subfamily.</text>
</comment>
<dbReference type="InterPro" id="IPR033721">
    <property type="entry name" value="ProRS_core_arch_euk"/>
</dbReference>
<comment type="catalytic activity">
    <reaction evidence="7 8">
        <text>tRNA(Pro) + L-proline + ATP = L-prolyl-tRNA(Pro) + AMP + diphosphate</text>
        <dbReference type="Rhea" id="RHEA:14305"/>
        <dbReference type="Rhea" id="RHEA-COMP:9700"/>
        <dbReference type="Rhea" id="RHEA-COMP:9702"/>
        <dbReference type="ChEBI" id="CHEBI:30616"/>
        <dbReference type="ChEBI" id="CHEBI:33019"/>
        <dbReference type="ChEBI" id="CHEBI:60039"/>
        <dbReference type="ChEBI" id="CHEBI:78442"/>
        <dbReference type="ChEBI" id="CHEBI:78532"/>
        <dbReference type="ChEBI" id="CHEBI:456215"/>
        <dbReference type="EC" id="6.1.1.15"/>
    </reaction>
</comment>
<proteinExistence type="inferred from homology"/>
<dbReference type="AlphaFoldDB" id="A0A084ELA4"/>
<keyword evidence="4 8" id="KW-0067">ATP-binding</keyword>
<dbReference type="PATRIC" id="fig|13690.10.peg.2524"/>
<evidence type="ECO:0000259" key="9">
    <source>
        <dbReference type="PROSITE" id="PS50862"/>
    </source>
</evidence>
<dbReference type="InterPro" id="IPR036621">
    <property type="entry name" value="Anticodon-bd_dom_sf"/>
</dbReference>
<evidence type="ECO:0000256" key="5">
    <source>
        <dbReference type="ARBA" id="ARBA00022917"/>
    </source>
</evidence>
<dbReference type="Pfam" id="PF03129">
    <property type="entry name" value="HGTP_anticodon"/>
    <property type="match status" value="1"/>
</dbReference>
<keyword evidence="2 8" id="KW-0436">Ligase</keyword>
<dbReference type="InterPro" id="IPR016061">
    <property type="entry name" value="Pro-tRNA_ligase_II_C"/>
</dbReference>
<dbReference type="GO" id="GO:0006433">
    <property type="term" value="P:prolyl-tRNA aminoacylation"/>
    <property type="evidence" value="ECO:0007669"/>
    <property type="project" value="UniProtKB-UniRule"/>
</dbReference>
<dbReference type="Gene3D" id="3.30.930.10">
    <property type="entry name" value="Bira Bifunctional Protein, Domain 2"/>
    <property type="match status" value="1"/>
</dbReference>
<accession>A0A084ELA4</accession>
<dbReference type="InterPro" id="IPR006195">
    <property type="entry name" value="aa-tRNA-synth_II"/>
</dbReference>
<dbReference type="Proteomes" id="UP000028534">
    <property type="component" value="Unassembled WGS sequence"/>
</dbReference>
<keyword evidence="1 8" id="KW-0963">Cytoplasm</keyword>
<evidence type="ECO:0000256" key="7">
    <source>
        <dbReference type="ARBA" id="ARBA00047671"/>
    </source>
</evidence>
<feature type="domain" description="Aminoacyl-transfer RNA synthetases class-II family profile" evidence="9">
    <location>
        <begin position="46"/>
        <end position="311"/>
    </location>
</feature>
<evidence type="ECO:0000313" key="10">
    <source>
        <dbReference type="EMBL" id="KEZ18746.1"/>
    </source>
</evidence>
<dbReference type="GO" id="GO:0005737">
    <property type="term" value="C:cytoplasm"/>
    <property type="evidence" value="ECO:0007669"/>
    <property type="project" value="UniProtKB-SubCell"/>
</dbReference>
<dbReference type="Gene3D" id="3.40.50.800">
    <property type="entry name" value="Anticodon-binding domain"/>
    <property type="match status" value="1"/>
</dbReference>
<dbReference type="FunFam" id="3.30.930.10:FF:000037">
    <property type="entry name" value="Proline--tRNA ligase"/>
    <property type="match status" value="1"/>
</dbReference>
<comment type="domain">
    <text evidence="8">Consists of three domains: the N-terminal catalytic domain, the anticodon-binding domain and the C-terminal extension.</text>
</comment>
<reference evidence="10 11" key="1">
    <citation type="submission" date="2014-03" db="EMBL/GenBank/DDBJ databases">
        <title>Genome sequence of Sphingobium yanoikuyae B1.</title>
        <authorList>
            <person name="Gan H.M."/>
            <person name="Gan H.Y."/>
            <person name="Savka M.A."/>
        </authorList>
    </citation>
    <scope>NUCLEOTIDE SEQUENCE [LARGE SCALE GENOMIC DNA]</scope>
    <source>
        <strain evidence="10 11">B1</strain>
    </source>
</reference>
<dbReference type="CDD" id="cd00778">
    <property type="entry name" value="ProRS_core_arch_euk"/>
    <property type="match status" value="1"/>
</dbReference>
<dbReference type="SUPFAM" id="SSF64586">
    <property type="entry name" value="C-terminal domain of ProRS"/>
    <property type="match status" value="1"/>
</dbReference>
<dbReference type="SUPFAM" id="SSF55681">
    <property type="entry name" value="Class II aaRS and biotin synthetases"/>
    <property type="match status" value="1"/>
</dbReference>
<evidence type="ECO:0000256" key="4">
    <source>
        <dbReference type="ARBA" id="ARBA00022840"/>
    </source>
</evidence>
<dbReference type="eggNOG" id="COG0442">
    <property type="taxonomic scope" value="Bacteria"/>
</dbReference>
<dbReference type="InterPro" id="IPR045864">
    <property type="entry name" value="aa-tRNA-synth_II/BPL/LPL"/>
</dbReference>
<protein>
    <recommendedName>
        <fullName evidence="8">Proline--tRNA ligase</fullName>
        <ecNumber evidence="8">6.1.1.15</ecNumber>
    </recommendedName>
    <alternativeName>
        <fullName evidence="8">Prolyl-tRNA synthetase</fullName>
        <shortName evidence="8">ProRS</shortName>
    </alternativeName>
</protein>
<evidence type="ECO:0000313" key="11">
    <source>
        <dbReference type="Proteomes" id="UP000028534"/>
    </source>
</evidence>